<dbReference type="EMBL" id="JBHSRF010000082">
    <property type="protein sequence ID" value="MFC6086284.1"/>
    <property type="molecule type" value="Genomic_DNA"/>
</dbReference>
<evidence type="ECO:0000256" key="3">
    <source>
        <dbReference type="SAM" id="MobiDB-lite"/>
    </source>
</evidence>
<feature type="region of interest" description="Disordered" evidence="3">
    <location>
        <begin position="217"/>
        <end position="306"/>
    </location>
</feature>
<sequence length="459" mass="46943">MSHAVVIGGGIGGLTAAAALSQAGWTVTVCERAPSLEPVGSGIAIAPNALAALDTIGIGDDVRELSAWQGEAGIRRSDGRWLVRTSAEAARSRFGDPTVLLLRTTLIDLIAGRVPSGSLRLGTTVHSVDPAEGRVSTSSGDLTADLVVAADGIHSPTRRSLFPTHPGPVHSGVTSWRAIIPWPSARTLTGGESWGRGSVFGIMPLTGDQVYCYATAPASPSTSAPQPPADTQVAPADAPPPATPTSSPATPTSSAGAPPGAPTSPPDAPTSPPDAPTSPPDAPTSSPGAPTSPPGAPRRAAPPGDGAAEKAELLRLFGGWHAPIPDLLAAAPEDRILRLDLHALANPLPALHKDRVVLLGDAAHAMTPNLSQGACQAIEDAVVLAAVAEKHGPAAYTEARLSRTSAIMRRSWSICRLTSWTNPLAVHARDTAMALTGRLGPNTTLRSFDAVFGWRPPTP</sequence>
<comment type="caution">
    <text evidence="5">The sequence shown here is derived from an EMBL/GenBank/DDBJ whole genome shotgun (WGS) entry which is preliminary data.</text>
</comment>
<keyword evidence="6" id="KW-1185">Reference proteome</keyword>
<keyword evidence="1" id="KW-0560">Oxidoreductase</keyword>
<name>A0ABW1NSE3_9ACTN</name>
<organism evidence="5 6">
    <name type="scientific">Sphaerisporangium aureirubrum</name>
    <dbReference type="NCBI Taxonomy" id="1544736"/>
    <lineage>
        <taxon>Bacteria</taxon>
        <taxon>Bacillati</taxon>
        <taxon>Actinomycetota</taxon>
        <taxon>Actinomycetes</taxon>
        <taxon>Streptosporangiales</taxon>
        <taxon>Streptosporangiaceae</taxon>
        <taxon>Sphaerisporangium</taxon>
    </lineage>
</organism>
<feature type="compositionally biased region" description="Low complexity" evidence="3">
    <location>
        <begin position="244"/>
        <end position="258"/>
    </location>
</feature>
<evidence type="ECO:0000313" key="6">
    <source>
        <dbReference type="Proteomes" id="UP001596137"/>
    </source>
</evidence>
<feature type="domain" description="FAD-binding" evidence="4">
    <location>
        <begin position="4"/>
        <end position="166"/>
    </location>
</feature>
<dbReference type="InterPro" id="IPR050493">
    <property type="entry name" value="FAD-dep_Monooxygenase_BioMet"/>
</dbReference>
<dbReference type="GO" id="GO:0004497">
    <property type="term" value="F:monooxygenase activity"/>
    <property type="evidence" value="ECO:0007669"/>
    <property type="project" value="UniProtKB-KW"/>
</dbReference>
<feature type="compositionally biased region" description="Low complexity" evidence="3">
    <location>
        <begin position="297"/>
        <end position="306"/>
    </location>
</feature>
<accession>A0ABW1NSE3</accession>
<feature type="compositionally biased region" description="Low complexity" evidence="3">
    <location>
        <begin position="217"/>
        <end position="236"/>
    </location>
</feature>
<protein>
    <submittedName>
        <fullName evidence="5">FAD-dependent monooxygenase</fullName>
    </submittedName>
</protein>
<dbReference type="PRINTS" id="PR00420">
    <property type="entry name" value="RNGMNOXGNASE"/>
</dbReference>
<proteinExistence type="predicted"/>
<feature type="domain" description="FAD-binding" evidence="4">
    <location>
        <begin position="350"/>
        <end position="385"/>
    </location>
</feature>
<dbReference type="SUPFAM" id="SSF51905">
    <property type="entry name" value="FAD/NAD(P)-binding domain"/>
    <property type="match status" value="1"/>
</dbReference>
<keyword evidence="2 5" id="KW-0503">Monooxygenase</keyword>
<evidence type="ECO:0000256" key="1">
    <source>
        <dbReference type="ARBA" id="ARBA00023002"/>
    </source>
</evidence>
<dbReference type="Proteomes" id="UP001596137">
    <property type="component" value="Unassembled WGS sequence"/>
</dbReference>
<dbReference type="PANTHER" id="PTHR13789:SF309">
    <property type="entry name" value="PUTATIVE (AFU_ORTHOLOGUE AFUA_6G14510)-RELATED"/>
    <property type="match status" value="1"/>
</dbReference>
<dbReference type="RefSeq" id="WP_380761316.1">
    <property type="nucleotide sequence ID" value="NZ_JBHSRF010000082.1"/>
</dbReference>
<dbReference type="InterPro" id="IPR036188">
    <property type="entry name" value="FAD/NAD-bd_sf"/>
</dbReference>
<dbReference type="Gene3D" id="3.50.50.60">
    <property type="entry name" value="FAD/NAD(P)-binding domain"/>
    <property type="match status" value="2"/>
</dbReference>
<dbReference type="InterPro" id="IPR002938">
    <property type="entry name" value="FAD-bd"/>
</dbReference>
<dbReference type="PANTHER" id="PTHR13789">
    <property type="entry name" value="MONOOXYGENASE"/>
    <property type="match status" value="1"/>
</dbReference>
<feature type="compositionally biased region" description="Pro residues" evidence="3">
    <location>
        <begin position="259"/>
        <end position="282"/>
    </location>
</feature>
<evidence type="ECO:0000259" key="4">
    <source>
        <dbReference type="Pfam" id="PF01494"/>
    </source>
</evidence>
<gene>
    <name evidence="5" type="ORF">ACFP1K_34300</name>
</gene>
<reference evidence="6" key="1">
    <citation type="journal article" date="2019" name="Int. J. Syst. Evol. Microbiol.">
        <title>The Global Catalogue of Microorganisms (GCM) 10K type strain sequencing project: providing services to taxonomists for standard genome sequencing and annotation.</title>
        <authorList>
            <consortium name="The Broad Institute Genomics Platform"/>
            <consortium name="The Broad Institute Genome Sequencing Center for Infectious Disease"/>
            <person name="Wu L."/>
            <person name="Ma J."/>
        </authorList>
    </citation>
    <scope>NUCLEOTIDE SEQUENCE [LARGE SCALE GENOMIC DNA]</scope>
    <source>
        <strain evidence="6">JCM 30346</strain>
    </source>
</reference>
<evidence type="ECO:0000256" key="2">
    <source>
        <dbReference type="ARBA" id="ARBA00023033"/>
    </source>
</evidence>
<evidence type="ECO:0000313" key="5">
    <source>
        <dbReference type="EMBL" id="MFC6086284.1"/>
    </source>
</evidence>
<dbReference type="Pfam" id="PF01494">
    <property type="entry name" value="FAD_binding_3"/>
    <property type="match status" value="2"/>
</dbReference>